<accession>A0A2S9TNG8</accession>
<dbReference type="Proteomes" id="UP000238811">
    <property type="component" value="Unassembled WGS sequence"/>
</dbReference>
<reference evidence="2 3" key="1">
    <citation type="submission" date="2017-09" db="EMBL/GenBank/DDBJ databases">
        <title>Reassesment of A. cryaerophilus.</title>
        <authorList>
            <person name="Perez-Cataluna A."/>
            <person name="Collado L."/>
            <person name="Salgado O."/>
            <person name="Lefinanco V."/>
            <person name="Figueras M.J."/>
        </authorList>
    </citation>
    <scope>NUCLEOTIDE SEQUENCE [LARGE SCALE GENOMIC DNA]</scope>
    <source>
        <strain evidence="2 3">LMG 10229</strain>
    </source>
</reference>
<evidence type="ECO:0000313" key="2">
    <source>
        <dbReference type="EMBL" id="PRN00343.1"/>
    </source>
</evidence>
<comment type="caution">
    <text evidence="2">The sequence shown here is derived from an EMBL/GenBank/DDBJ whole genome shotgun (WGS) entry which is preliminary data.</text>
</comment>
<name>A0A2S9TNG8_9BACT</name>
<gene>
    <name evidence="2" type="ORF">CJ668_07470</name>
</gene>
<sequence>MTNKLKQFILNYDMQKLLKSSQYYKEYMNSFEIVELQKKIDNEIDSIQREWNVFIDIYKTLDTNKDEFTLEGKLKRDLEKQEQQKIIEIEEKKEQTLQTFRENLEMLKMNLKVYDKKEE</sequence>
<dbReference type="AlphaFoldDB" id="A0A2S9TNG8"/>
<feature type="coiled-coil region" evidence="1">
    <location>
        <begin position="75"/>
        <end position="117"/>
    </location>
</feature>
<evidence type="ECO:0000313" key="3">
    <source>
        <dbReference type="Proteomes" id="UP000238811"/>
    </source>
</evidence>
<proteinExistence type="predicted"/>
<dbReference type="EMBL" id="NXGD01000007">
    <property type="protein sequence ID" value="PRN00343.1"/>
    <property type="molecule type" value="Genomic_DNA"/>
</dbReference>
<organism evidence="2 3">
    <name type="scientific">Aliarcobacter cryaerophilus</name>
    <dbReference type="NCBI Taxonomy" id="28198"/>
    <lineage>
        <taxon>Bacteria</taxon>
        <taxon>Pseudomonadati</taxon>
        <taxon>Campylobacterota</taxon>
        <taxon>Epsilonproteobacteria</taxon>
        <taxon>Campylobacterales</taxon>
        <taxon>Arcobacteraceae</taxon>
        <taxon>Aliarcobacter</taxon>
    </lineage>
</organism>
<evidence type="ECO:0000256" key="1">
    <source>
        <dbReference type="SAM" id="Coils"/>
    </source>
</evidence>
<keyword evidence="1" id="KW-0175">Coiled coil</keyword>
<protein>
    <submittedName>
        <fullName evidence="2">Uncharacterized protein</fullName>
    </submittedName>
</protein>